<keyword evidence="2" id="KW-1185">Reference proteome</keyword>
<dbReference type="EMBL" id="OX465084">
    <property type="protein sequence ID" value="CAI9295806.1"/>
    <property type="molecule type" value="Genomic_DNA"/>
</dbReference>
<protein>
    <submittedName>
        <fullName evidence="1">Uncharacterized protein</fullName>
    </submittedName>
</protein>
<organism evidence="1 2">
    <name type="scientific">Lactuca saligna</name>
    <name type="common">Willowleaf lettuce</name>
    <dbReference type="NCBI Taxonomy" id="75948"/>
    <lineage>
        <taxon>Eukaryota</taxon>
        <taxon>Viridiplantae</taxon>
        <taxon>Streptophyta</taxon>
        <taxon>Embryophyta</taxon>
        <taxon>Tracheophyta</taxon>
        <taxon>Spermatophyta</taxon>
        <taxon>Magnoliopsida</taxon>
        <taxon>eudicotyledons</taxon>
        <taxon>Gunneridae</taxon>
        <taxon>Pentapetalae</taxon>
        <taxon>asterids</taxon>
        <taxon>campanulids</taxon>
        <taxon>Asterales</taxon>
        <taxon>Asteraceae</taxon>
        <taxon>Cichorioideae</taxon>
        <taxon>Cichorieae</taxon>
        <taxon>Lactucinae</taxon>
        <taxon>Lactuca</taxon>
    </lineage>
</organism>
<gene>
    <name evidence="1" type="ORF">LSALG_LOCUS34732</name>
</gene>
<dbReference type="Proteomes" id="UP001177003">
    <property type="component" value="Chromosome 8"/>
</dbReference>
<name>A0AA35ZNL2_LACSI</name>
<evidence type="ECO:0000313" key="1">
    <source>
        <dbReference type="EMBL" id="CAI9295806.1"/>
    </source>
</evidence>
<dbReference type="AlphaFoldDB" id="A0AA35ZNL2"/>
<reference evidence="1" key="1">
    <citation type="submission" date="2023-04" db="EMBL/GenBank/DDBJ databases">
        <authorList>
            <person name="Vijverberg K."/>
            <person name="Xiong W."/>
            <person name="Schranz E."/>
        </authorList>
    </citation>
    <scope>NUCLEOTIDE SEQUENCE</scope>
</reference>
<evidence type="ECO:0000313" key="2">
    <source>
        <dbReference type="Proteomes" id="UP001177003"/>
    </source>
</evidence>
<sequence length="122" mass="13503">MASTYWASLKNRICSRECGGSKGSSPYGYGSTALEAAIEQFLTEQHQKRSARNKECRKKQVVKNRGGTCSYGSACFKKDVDVNDFLQNPAFVTAIGDIFRSFKNQVNEENNDGEDGGEDEDN</sequence>
<proteinExistence type="predicted"/>
<accession>A0AA35ZNL2</accession>